<comment type="caution">
    <text evidence="2">The sequence shown here is derived from an EMBL/GenBank/DDBJ whole genome shotgun (WGS) entry which is preliminary data.</text>
</comment>
<gene>
    <name evidence="2" type="ORF">K7C98_36885</name>
</gene>
<proteinExistence type="predicted"/>
<keyword evidence="3" id="KW-1185">Reference proteome</keyword>
<evidence type="ECO:0000256" key="1">
    <source>
        <dbReference type="SAM" id="Phobius"/>
    </source>
</evidence>
<keyword evidence="1" id="KW-0472">Membrane</keyword>
<name>A0ABS7U3J0_9BACT</name>
<feature type="transmembrane region" description="Helical" evidence="1">
    <location>
        <begin position="75"/>
        <end position="98"/>
    </location>
</feature>
<organism evidence="2 3">
    <name type="scientific">Nannocystis pusilla</name>
    <dbReference type="NCBI Taxonomy" id="889268"/>
    <lineage>
        <taxon>Bacteria</taxon>
        <taxon>Pseudomonadati</taxon>
        <taxon>Myxococcota</taxon>
        <taxon>Polyangia</taxon>
        <taxon>Nannocystales</taxon>
        <taxon>Nannocystaceae</taxon>
        <taxon>Nannocystis</taxon>
    </lineage>
</organism>
<protein>
    <submittedName>
        <fullName evidence="2">Uncharacterized protein</fullName>
    </submittedName>
</protein>
<dbReference type="Proteomes" id="UP001139031">
    <property type="component" value="Unassembled WGS sequence"/>
</dbReference>
<reference evidence="2" key="1">
    <citation type="submission" date="2021-08" db="EMBL/GenBank/DDBJ databases">
        <authorList>
            <person name="Stevens D.C."/>
        </authorList>
    </citation>
    <scope>NUCLEOTIDE SEQUENCE</scope>
    <source>
        <strain evidence="2">DSM 53165</strain>
    </source>
</reference>
<dbReference type="RefSeq" id="WP_224196573.1">
    <property type="nucleotide sequence ID" value="NZ_JAIRAU010000052.1"/>
</dbReference>
<keyword evidence="1" id="KW-0812">Transmembrane</keyword>
<keyword evidence="1" id="KW-1133">Transmembrane helix</keyword>
<evidence type="ECO:0000313" key="2">
    <source>
        <dbReference type="EMBL" id="MBZ5714841.1"/>
    </source>
</evidence>
<evidence type="ECO:0000313" key="3">
    <source>
        <dbReference type="Proteomes" id="UP001139031"/>
    </source>
</evidence>
<sequence length="139" mass="14824">MIAGWTVFGAFYLATVGATAITTVDVSGGPDAGYCFESSCYSEPETDPRVYRLYIPVVGPFMAIPAGWKHGIRSLIALPGVLQLSALTMAIVGTVQYVRDGRLPQRVGADGFRLGKRLRLGVAPTRFLDGGTLVLGARF</sequence>
<accession>A0ABS7U3J0</accession>
<dbReference type="EMBL" id="JAIRAU010000052">
    <property type="protein sequence ID" value="MBZ5714841.1"/>
    <property type="molecule type" value="Genomic_DNA"/>
</dbReference>